<reference evidence="1 2" key="1">
    <citation type="submission" date="2020-04" db="EMBL/GenBank/DDBJ databases">
        <title>Advantages and limits of metagenomic assembly and binning of a giant virus.</title>
        <authorList>
            <person name="Schulz F."/>
            <person name="Andreani J."/>
            <person name="Francis R."/>
            <person name="Boudjemaa H."/>
            <person name="Bou Khalil J.Y."/>
            <person name="Lee J."/>
            <person name="La Scola B."/>
            <person name="Woyke T."/>
        </authorList>
    </citation>
    <scope>NUCLEOTIDE SEQUENCE [LARGE SCALE GENOMIC DNA]</scope>
    <source>
        <strain evidence="1 2">FV1/VV64</strain>
    </source>
</reference>
<sequence>MIDDKLEPIIKKYITSCILDIICGSDHQYKTLNEFINDTSSMILQNFKENKKNLDIIENEKIPNIKWQQIDEISLDCLKFKLFSILKENPDHFNKEDLMYSYYIMLSQLNSATKRLSKLKLKNDLKIENKIDSNENLKDINDDNITINI</sequence>
<proteinExistence type="predicted"/>
<accession>A0A7D3QUJ5</accession>
<gene>
    <name evidence="1" type="ORF">Fadolivirus_1_146</name>
</gene>
<name>A0A7D3QUJ5_9VIRU</name>
<protein>
    <submittedName>
        <fullName evidence="1">Uncharacterized protein</fullName>
    </submittedName>
</protein>
<evidence type="ECO:0000313" key="1">
    <source>
        <dbReference type="EMBL" id="QKF93604.1"/>
    </source>
</evidence>
<dbReference type="EMBL" id="MT418680">
    <property type="protein sequence ID" value="QKF93604.1"/>
    <property type="molecule type" value="Genomic_DNA"/>
</dbReference>
<dbReference type="Proteomes" id="UP001162001">
    <property type="component" value="Segment"/>
</dbReference>
<organism evidence="1 2">
    <name type="scientific">Fadolivirus FV1/VV64</name>
    <dbReference type="NCBI Taxonomy" id="3070911"/>
    <lineage>
        <taxon>Viruses</taxon>
        <taxon>Varidnaviria</taxon>
        <taxon>Bamfordvirae</taxon>
        <taxon>Nucleocytoviricota</taxon>
        <taxon>Megaviricetes</taxon>
        <taxon>Imitervirales</taxon>
        <taxon>Mimiviridae</taxon>
        <taxon>Klosneuvirinae</taxon>
        <taxon>Fadolivirus</taxon>
        <taxon>Fadolivirus algeromassiliense</taxon>
    </lineage>
</organism>
<keyword evidence="2" id="KW-1185">Reference proteome</keyword>
<evidence type="ECO:0000313" key="2">
    <source>
        <dbReference type="Proteomes" id="UP001162001"/>
    </source>
</evidence>